<dbReference type="GO" id="GO:0005737">
    <property type="term" value="C:cytoplasm"/>
    <property type="evidence" value="ECO:0007669"/>
    <property type="project" value="UniProtKB-SubCell"/>
</dbReference>
<dbReference type="SUPFAM" id="SSF51064">
    <property type="entry name" value="Head domain of nucleotide exchange factor GrpE"/>
    <property type="match status" value="1"/>
</dbReference>
<dbReference type="GO" id="GO:0042803">
    <property type="term" value="F:protein homodimerization activity"/>
    <property type="evidence" value="ECO:0007669"/>
    <property type="project" value="InterPro"/>
</dbReference>
<evidence type="ECO:0000256" key="3">
    <source>
        <dbReference type="HAMAP-Rule" id="MF_01151"/>
    </source>
</evidence>
<feature type="compositionally biased region" description="Acidic residues" evidence="5">
    <location>
        <begin position="13"/>
        <end position="24"/>
    </location>
</feature>
<name>A0A383U0A5_9FLAO</name>
<dbReference type="Gene3D" id="2.30.22.10">
    <property type="entry name" value="Head domain of nucleotide exchange factor GrpE"/>
    <property type="match status" value="1"/>
</dbReference>
<evidence type="ECO:0000256" key="5">
    <source>
        <dbReference type="SAM" id="MobiDB-lite"/>
    </source>
</evidence>
<evidence type="ECO:0000313" key="6">
    <source>
        <dbReference type="EMBL" id="SZD72930.1"/>
    </source>
</evidence>
<comment type="subunit">
    <text evidence="3">Homodimer.</text>
</comment>
<evidence type="ECO:0000313" key="7">
    <source>
        <dbReference type="Proteomes" id="UP000262142"/>
    </source>
</evidence>
<dbReference type="PRINTS" id="PR00773">
    <property type="entry name" value="GRPEPROTEIN"/>
</dbReference>
<dbReference type="InterPro" id="IPR013805">
    <property type="entry name" value="GrpE_CC"/>
</dbReference>
<dbReference type="Gene3D" id="3.90.20.20">
    <property type="match status" value="1"/>
</dbReference>
<protein>
    <recommendedName>
        <fullName evidence="3">Protein GrpE</fullName>
    </recommendedName>
    <alternativeName>
        <fullName evidence="3">HSP-70 cofactor</fullName>
    </alternativeName>
</protein>
<dbReference type="AlphaFoldDB" id="A0A383U0A5"/>
<comment type="subcellular location">
    <subcellularLocation>
        <location evidence="3">Cytoplasm</location>
    </subcellularLocation>
</comment>
<dbReference type="SUPFAM" id="SSF58014">
    <property type="entry name" value="Coiled-coil domain of nucleotide exchange factor GrpE"/>
    <property type="match status" value="1"/>
</dbReference>
<accession>A0A383U0A5</accession>
<dbReference type="InterPro" id="IPR000740">
    <property type="entry name" value="GrpE"/>
</dbReference>
<dbReference type="PANTHER" id="PTHR21237:SF23">
    <property type="entry name" value="GRPE PROTEIN HOMOLOG, MITOCHONDRIAL"/>
    <property type="match status" value="1"/>
</dbReference>
<dbReference type="GO" id="GO:0051087">
    <property type="term" value="F:protein-folding chaperone binding"/>
    <property type="evidence" value="ECO:0007669"/>
    <property type="project" value="InterPro"/>
</dbReference>
<feature type="region of interest" description="Disordered" evidence="5">
    <location>
        <begin position="1"/>
        <end position="41"/>
    </location>
</feature>
<dbReference type="CDD" id="cd00446">
    <property type="entry name" value="GrpE"/>
    <property type="match status" value="1"/>
</dbReference>
<proteinExistence type="inferred from homology"/>
<keyword evidence="2 3" id="KW-0143">Chaperone</keyword>
<evidence type="ECO:0000256" key="4">
    <source>
        <dbReference type="RuleBase" id="RU004478"/>
    </source>
</evidence>
<dbReference type="Proteomes" id="UP000262142">
    <property type="component" value="Unassembled WGS sequence"/>
</dbReference>
<gene>
    <name evidence="3 6" type="primary">grpE</name>
    <name evidence="6" type="ORF">SAMEA104719789_01045</name>
</gene>
<dbReference type="RefSeq" id="WP_119058014.1">
    <property type="nucleotide sequence ID" value="NZ_UNSC01000004.1"/>
</dbReference>
<keyword evidence="3" id="KW-0346">Stress response</keyword>
<dbReference type="PANTHER" id="PTHR21237">
    <property type="entry name" value="GRPE PROTEIN"/>
    <property type="match status" value="1"/>
</dbReference>
<feature type="compositionally biased region" description="Basic and acidic residues" evidence="5">
    <location>
        <begin position="1"/>
        <end position="12"/>
    </location>
</feature>
<dbReference type="GO" id="GO:0051082">
    <property type="term" value="F:unfolded protein binding"/>
    <property type="evidence" value="ECO:0007669"/>
    <property type="project" value="TreeGrafter"/>
</dbReference>
<keyword evidence="3" id="KW-0963">Cytoplasm</keyword>
<comment type="similarity">
    <text evidence="1 3 4">Belongs to the GrpE family.</text>
</comment>
<sequence>MSQEQQNKHQELDENEELTTDEATENQNQKNKVLKEPSIQEQLEEEKNKYVRLYAEFDNFKKRSLKEREEQRFLANQSLMETLLPVLDDFERAIKELKKEEEENMLKGIELIQQKLVESLEKKGLKKLEVENGNEFDAELHEAVTQVDSPSEEMKGKIIDIIETGYQLGERVIRYPKVVVGK</sequence>
<dbReference type="EMBL" id="UNSC01000004">
    <property type="protein sequence ID" value="SZD72930.1"/>
    <property type="molecule type" value="Genomic_DNA"/>
</dbReference>
<organism evidence="6 7">
    <name type="scientific">Candidatus Ornithobacterium hominis</name>
    <dbReference type="NCBI Taxonomy" id="2497989"/>
    <lineage>
        <taxon>Bacteria</taxon>
        <taxon>Pseudomonadati</taxon>
        <taxon>Bacteroidota</taxon>
        <taxon>Flavobacteriia</taxon>
        <taxon>Flavobacteriales</taxon>
        <taxon>Weeksellaceae</taxon>
        <taxon>Ornithobacterium</taxon>
    </lineage>
</organism>
<comment type="function">
    <text evidence="3">Participates actively in the response to hyperosmotic and heat shock by preventing the aggregation of stress-denatured proteins, in association with DnaK and GrpE. It is the nucleotide exchange factor for DnaK and may function as a thermosensor. Unfolded proteins bind initially to DnaJ; upon interaction with the DnaJ-bound protein, DnaK hydrolyzes its bound ATP, resulting in the formation of a stable complex. GrpE releases ADP from DnaK; ATP binding to DnaK triggers the release of the substrate protein, thus completing the reaction cycle. Several rounds of ATP-dependent interactions between DnaJ, DnaK and GrpE are required for fully efficient folding.</text>
</comment>
<evidence type="ECO:0000256" key="2">
    <source>
        <dbReference type="ARBA" id="ARBA00023186"/>
    </source>
</evidence>
<keyword evidence="7" id="KW-1185">Reference proteome</keyword>
<evidence type="ECO:0000256" key="1">
    <source>
        <dbReference type="ARBA" id="ARBA00009054"/>
    </source>
</evidence>
<dbReference type="Pfam" id="PF01025">
    <property type="entry name" value="GrpE"/>
    <property type="match status" value="1"/>
</dbReference>
<dbReference type="OrthoDB" id="9812586at2"/>
<dbReference type="GO" id="GO:0000774">
    <property type="term" value="F:adenyl-nucleotide exchange factor activity"/>
    <property type="evidence" value="ECO:0007669"/>
    <property type="project" value="InterPro"/>
</dbReference>
<reference evidence="6 7" key="1">
    <citation type="submission" date="2018-09" db="EMBL/GenBank/DDBJ databases">
        <authorList>
            <consortium name="Pathogen Informatics"/>
        </authorList>
    </citation>
    <scope>NUCLEOTIDE SEQUENCE [LARGE SCALE GENOMIC DNA]</scope>
    <source>
        <strain evidence="6 7">OH-22767</strain>
    </source>
</reference>
<dbReference type="HAMAP" id="MF_01151">
    <property type="entry name" value="GrpE"/>
    <property type="match status" value="1"/>
</dbReference>
<dbReference type="InterPro" id="IPR009012">
    <property type="entry name" value="GrpE_head"/>
</dbReference>
<dbReference type="GO" id="GO:0006457">
    <property type="term" value="P:protein folding"/>
    <property type="evidence" value="ECO:0007669"/>
    <property type="project" value="InterPro"/>
</dbReference>